<dbReference type="EMBL" id="AY830091">
    <property type="protein sequence ID" value="AAV92918.1"/>
    <property type="molecule type" value="Genomic_DNA"/>
</dbReference>
<proteinExistence type="predicted"/>
<keyword evidence="6" id="KW-0479">Metal-binding</keyword>
<keyword evidence="5" id="KW-0540">Nuclease</keyword>
<sequence length="1517" mass="168724">MDPYDMILGMPWLEKHEPWIDWRGKAIGASRPAQSDRALVSHVPTSVRTRGAREGCQGTKASGRCLGVVDVYDDSEDVLMVAAPRRGAGQVGNLGPQAGNLVPQTAAAVMNTENSVFRVGNRVPLTVAQTITEEEDVGYASCVGNTVPHAVAQTLTEEEGVEHASCVGTTVPHEATSASDVVATTSLDVGSKAPRHRSRRQRRRRRLKSDPNFVPIDVASSDSESRARAPPTRPVEECYHIFDSETGLPVKASGVHLEQLPEVAEILNLEEMTAESFLANLKAGEIAEMVLIRPETTQEELNSSSVLDENVLEDMNKQRQARLGSEILKNPKDPVYPLVTEYADVVNKHPPTQLPPDRGVRHEIDLVPGTKYCVTRQWPLPREQCEVIDAFFAAKAKAGMVRESKSPHSTPTFCVRKPNGKWRLVHAYNKLNNATVPAQTPIPRKDVLLNNMAGSVLYSALDLVDGYYQILMRESDIPLTAVSTPSGMLWEWLVMPQGLSNAPATFNRLVTQLFRPLRTFVQTYFDDIFVHSRAEGGKTAMEVHLGHLRRVLDVMRANKLYANIDKCVFTSPEIKVLGCFVSNVGVRADPDKVKAIAAWPTPRSQKDLRKWLGLANYLHKYSAGYAGFAKPLSSLLQKDVDWRWEQEHQDAFDSIKASLQEAPVLALPDETKPFSVVCDASDYAIGCALLQDDTAGQERVISFQSRQLKAAERNYPVHDKELLAMKYALVKFRVHLLGSTPFVIYTDHASLRTATNSPHLSQRMARWLSFFAEYNFRVEYKPGKLNVLADALSRRPDYELAHITRVTTDLYDRIRMAYRDDEAVAPIVKFLKAGTSAKSDWLSSRQRSRLHRYELKEGLLYYRVEPTDPPRVVVPNDEDLKFDILAEAHDAPSSGHLGREKTFLSVSQSFWWTHMYKWVARYVKTCETCQRVKPAGHSSAPLQSLPVPADCWKSMSLDFIFGLPADGHGNTGILVFVCRLSKMVHLAPVPVTVTGEQTARLFVDGVFRYHGLPETIVSDRDPRFTAAFWKTLFPLLGTRLQMSTADHPQTDGQTERVNRVLEDTLRSVCAAAPRTWSTQLPVVEFALNNAVHASTGFTPFYLNGFRHPRVPLTLRGNTDSSILSGGEARKALSSQVSDVRPVSLRKQVESFMDTKLNIVSRVRDAMAAAQDKQKEYSDKQGRGNLSIFEIGDLVLLDTRNLPLDTVSSVGSNKLKHRFIGPFAVLARHGASYTIDLPKSMTTHPTFYVGRLKRYFDPQGVADSQTPLDPAPRSEGRSQSSTRASEQAPKPRSGRQGCGQDRTPEGLHTNGPRRHTPSTLSTPGTHHTRTSGSVPQAAPDVATKPRSVGSCERPRPDRTKRPGGPPAGANSRPLAPPGPGDPQDERARPDSRPGRQHYRQSQGQVQSQARGDVDGGGQPQGPVSDPQSEHSNESGSREAPSTRTRTRAPPPLLDRNGEVRFHVERILQEQRCRGKRQLLVKWRGYAHSENSWEPIERLLIDCPKAVAIWEQKRRQLHK</sequence>
<dbReference type="CDD" id="cd01647">
    <property type="entry name" value="RT_LTR"/>
    <property type="match status" value="1"/>
</dbReference>
<evidence type="ECO:0000256" key="7">
    <source>
        <dbReference type="ARBA" id="ARBA00022750"/>
    </source>
</evidence>
<evidence type="ECO:0000259" key="20">
    <source>
        <dbReference type="PROSITE" id="PS50994"/>
    </source>
</evidence>
<dbReference type="Gene3D" id="1.10.340.70">
    <property type="match status" value="1"/>
</dbReference>
<keyword evidence="13" id="KW-0239">DNA-directed DNA polymerase</keyword>
<dbReference type="InterPro" id="IPR043502">
    <property type="entry name" value="DNA/RNA_pol_sf"/>
</dbReference>
<dbReference type="PROSITE" id="PS00598">
    <property type="entry name" value="CHROMO_1"/>
    <property type="match status" value="1"/>
</dbReference>
<dbReference type="CDD" id="cd00024">
    <property type="entry name" value="CD_CSD"/>
    <property type="match status" value="1"/>
</dbReference>
<feature type="domain" description="Integrase catalytic" evidence="20">
    <location>
        <begin position="942"/>
        <end position="1107"/>
    </location>
</feature>
<dbReference type="SUPFAM" id="SSF54160">
    <property type="entry name" value="Chromo domain-like"/>
    <property type="match status" value="1"/>
</dbReference>
<evidence type="ECO:0000256" key="14">
    <source>
        <dbReference type="ARBA" id="ARBA00023125"/>
    </source>
</evidence>
<keyword evidence="16" id="KW-0539">Nucleus</keyword>
<dbReference type="GO" id="GO:0003677">
    <property type="term" value="F:DNA binding"/>
    <property type="evidence" value="ECO:0007669"/>
    <property type="project" value="UniProtKB-KW"/>
</dbReference>
<dbReference type="GO" id="GO:0006310">
    <property type="term" value="P:DNA recombination"/>
    <property type="evidence" value="ECO:0007669"/>
    <property type="project" value="UniProtKB-KW"/>
</dbReference>
<dbReference type="InterPro" id="IPR016197">
    <property type="entry name" value="Chromo-like_dom_sf"/>
</dbReference>
<dbReference type="InterPro" id="IPR001584">
    <property type="entry name" value="Integrase_cat-core"/>
</dbReference>
<feature type="compositionally biased region" description="Basic and acidic residues" evidence="17">
    <location>
        <begin position="1426"/>
        <end position="1435"/>
    </location>
</feature>
<dbReference type="SUPFAM" id="SSF53098">
    <property type="entry name" value="Ribonuclease H-like"/>
    <property type="match status" value="1"/>
</dbReference>
<keyword evidence="12" id="KW-0695">RNA-directed DNA polymerase</keyword>
<evidence type="ECO:0000256" key="3">
    <source>
        <dbReference type="ARBA" id="ARBA00022679"/>
    </source>
</evidence>
<keyword evidence="4" id="KW-0548">Nucleotidyltransferase</keyword>
<dbReference type="CDD" id="cd09274">
    <property type="entry name" value="RNase_HI_RT_Ty3"/>
    <property type="match status" value="1"/>
</dbReference>
<dbReference type="PROSITE" id="PS50878">
    <property type="entry name" value="RT_POL"/>
    <property type="match status" value="1"/>
</dbReference>
<evidence type="ECO:0000256" key="15">
    <source>
        <dbReference type="ARBA" id="ARBA00023172"/>
    </source>
</evidence>
<evidence type="ECO:0000256" key="9">
    <source>
        <dbReference type="ARBA" id="ARBA00022801"/>
    </source>
</evidence>
<evidence type="ECO:0000256" key="5">
    <source>
        <dbReference type="ARBA" id="ARBA00022722"/>
    </source>
</evidence>
<feature type="compositionally biased region" description="Basic residues" evidence="17">
    <location>
        <begin position="193"/>
        <end position="207"/>
    </location>
</feature>
<keyword evidence="10" id="KW-0460">Magnesium</keyword>
<feature type="compositionally biased region" description="Polar residues" evidence="17">
    <location>
        <begin position="1316"/>
        <end position="1333"/>
    </location>
</feature>
<evidence type="ECO:0000256" key="16">
    <source>
        <dbReference type="ARBA" id="ARBA00023242"/>
    </source>
</evidence>
<evidence type="ECO:0000256" key="2">
    <source>
        <dbReference type="ARBA" id="ARBA00022670"/>
    </source>
</evidence>
<dbReference type="Gene3D" id="3.30.420.10">
    <property type="entry name" value="Ribonuclease H-like superfamily/Ribonuclease H"/>
    <property type="match status" value="1"/>
</dbReference>
<dbReference type="GO" id="GO:0006508">
    <property type="term" value="P:proteolysis"/>
    <property type="evidence" value="ECO:0007669"/>
    <property type="project" value="UniProtKB-KW"/>
</dbReference>
<dbReference type="InterPro" id="IPR023779">
    <property type="entry name" value="Chromodomain_CS"/>
</dbReference>
<dbReference type="VEuPathDB" id="FungiDB:PITG_01700"/>
<dbReference type="InterPro" id="IPR041588">
    <property type="entry name" value="Integrase_H2C2"/>
</dbReference>
<dbReference type="Pfam" id="PF17917">
    <property type="entry name" value="RT_RNaseH"/>
    <property type="match status" value="1"/>
</dbReference>
<evidence type="ECO:0000256" key="13">
    <source>
        <dbReference type="ARBA" id="ARBA00022932"/>
    </source>
</evidence>
<evidence type="ECO:0000259" key="19">
    <source>
        <dbReference type="PROSITE" id="PS50878"/>
    </source>
</evidence>
<dbReference type="InterPro" id="IPR000953">
    <property type="entry name" value="Chromo/chromo_shadow_dom"/>
</dbReference>
<evidence type="ECO:0000256" key="11">
    <source>
        <dbReference type="ARBA" id="ARBA00022908"/>
    </source>
</evidence>
<dbReference type="InterPro" id="IPR036397">
    <property type="entry name" value="RNaseH_sf"/>
</dbReference>
<dbReference type="InterPro" id="IPR056924">
    <property type="entry name" value="SH3_Tf2-1"/>
</dbReference>
<feature type="region of interest" description="Disordered" evidence="17">
    <location>
        <begin position="176"/>
        <end position="233"/>
    </location>
</feature>
<evidence type="ECO:0000256" key="12">
    <source>
        <dbReference type="ARBA" id="ARBA00022918"/>
    </source>
</evidence>
<dbReference type="PANTHER" id="PTHR37984">
    <property type="entry name" value="PROTEIN CBG26694"/>
    <property type="match status" value="1"/>
</dbReference>
<dbReference type="GO" id="GO:0005634">
    <property type="term" value="C:nucleus"/>
    <property type="evidence" value="ECO:0007669"/>
    <property type="project" value="UniProtKB-SubCell"/>
</dbReference>
<dbReference type="GO" id="GO:0003887">
    <property type="term" value="F:DNA-directed DNA polymerase activity"/>
    <property type="evidence" value="ECO:0007669"/>
    <property type="project" value="UniProtKB-KW"/>
</dbReference>
<reference evidence="21" key="2">
    <citation type="journal article" date="2005" name="Mol. Genet. Genomics">
        <title>Elicitin genes in Phytophthora infestans are clustered and interspersed with various transposon-like elements.</title>
        <authorList>
            <person name="Jiang R.H."/>
            <person name="Dawe A.L."/>
            <person name="Weide R."/>
            <person name="van Staveren M."/>
            <person name="Peters S."/>
            <person name="Nuss D.L."/>
            <person name="Govers F."/>
        </authorList>
    </citation>
    <scope>NUCLEOTIDE SEQUENCE</scope>
</reference>
<dbReference type="InterPro" id="IPR012337">
    <property type="entry name" value="RNaseH-like_sf"/>
</dbReference>
<evidence type="ECO:0000256" key="17">
    <source>
        <dbReference type="SAM" id="MobiDB-lite"/>
    </source>
</evidence>
<dbReference type="InterPro" id="IPR000477">
    <property type="entry name" value="RT_dom"/>
</dbReference>
<feature type="compositionally biased region" description="Polar residues" evidence="17">
    <location>
        <begin position="1398"/>
        <end position="1408"/>
    </location>
</feature>
<dbReference type="Gene3D" id="2.40.50.40">
    <property type="match status" value="1"/>
</dbReference>
<dbReference type="Pfam" id="PF00078">
    <property type="entry name" value="RVT_1"/>
    <property type="match status" value="1"/>
</dbReference>
<reference evidence="21" key="1">
    <citation type="submission" date="2004-11" db="EMBL/GenBank/DDBJ databases">
        <authorList>
            <person name="Jiang R.H.Y."/>
            <person name="Dawe A.L."/>
            <person name="Weide R.W."/>
            <person name="van Staveren M."/>
            <person name="Peters S."/>
            <person name="Nuss D.L."/>
            <person name="Govers F."/>
        </authorList>
    </citation>
    <scope>NUCLEOTIDE SEQUENCE</scope>
</reference>
<dbReference type="PROSITE" id="PS50013">
    <property type="entry name" value="CHROMO_2"/>
    <property type="match status" value="1"/>
</dbReference>
<gene>
    <name evidence="21" type="primary">pol</name>
</gene>
<evidence type="ECO:0000256" key="10">
    <source>
        <dbReference type="ARBA" id="ARBA00022842"/>
    </source>
</evidence>
<dbReference type="FunFam" id="1.10.340.70:FF:000001">
    <property type="entry name" value="Retrovirus-related Pol polyprotein from transposon gypsy-like Protein"/>
    <property type="match status" value="1"/>
</dbReference>
<dbReference type="GO" id="GO:0003964">
    <property type="term" value="F:RNA-directed DNA polymerase activity"/>
    <property type="evidence" value="ECO:0007669"/>
    <property type="project" value="UniProtKB-KW"/>
</dbReference>
<dbReference type="InterPro" id="IPR041373">
    <property type="entry name" value="RT_RNaseH"/>
</dbReference>
<dbReference type="SMART" id="SM00298">
    <property type="entry name" value="CHROMO"/>
    <property type="match status" value="1"/>
</dbReference>
<accession>Q5MGC0</accession>
<dbReference type="PROSITE" id="PS50994">
    <property type="entry name" value="INTEGRASE"/>
    <property type="match status" value="1"/>
</dbReference>
<keyword evidence="15" id="KW-0233">DNA recombination</keyword>
<name>Q5MGC0_PHYIN</name>
<dbReference type="GO" id="GO:0046872">
    <property type="term" value="F:metal ion binding"/>
    <property type="evidence" value="ECO:0007669"/>
    <property type="project" value="UniProtKB-KW"/>
</dbReference>
<evidence type="ECO:0000256" key="6">
    <source>
        <dbReference type="ARBA" id="ARBA00022723"/>
    </source>
</evidence>
<feature type="compositionally biased region" description="Polar residues" evidence="17">
    <location>
        <begin position="176"/>
        <end position="188"/>
    </location>
</feature>
<evidence type="ECO:0000259" key="18">
    <source>
        <dbReference type="PROSITE" id="PS50013"/>
    </source>
</evidence>
<evidence type="ECO:0000256" key="4">
    <source>
        <dbReference type="ARBA" id="ARBA00022695"/>
    </source>
</evidence>
<dbReference type="InterPro" id="IPR043128">
    <property type="entry name" value="Rev_trsase/Diguanyl_cyclase"/>
</dbReference>
<evidence type="ECO:0000256" key="8">
    <source>
        <dbReference type="ARBA" id="ARBA00022759"/>
    </source>
</evidence>
<dbReference type="InterPro" id="IPR023780">
    <property type="entry name" value="Chromo_domain"/>
</dbReference>
<feature type="compositionally biased region" description="Basic and acidic residues" evidence="17">
    <location>
        <begin position="1382"/>
        <end position="1392"/>
    </location>
</feature>
<dbReference type="GO" id="GO:0004519">
    <property type="term" value="F:endonuclease activity"/>
    <property type="evidence" value="ECO:0007669"/>
    <property type="project" value="UniProtKB-KW"/>
</dbReference>
<feature type="region of interest" description="Disordered" evidence="17">
    <location>
        <begin position="1258"/>
        <end position="1454"/>
    </location>
</feature>
<dbReference type="SUPFAM" id="SSF56672">
    <property type="entry name" value="DNA/RNA polymerases"/>
    <property type="match status" value="1"/>
</dbReference>
<keyword evidence="11" id="KW-0229">DNA integration</keyword>
<evidence type="ECO:0000313" key="21">
    <source>
        <dbReference type="EMBL" id="AAV92918.1"/>
    </source>
</evidence>
<keyword evidence="7" id="KW-0064">Aspartyl protease</keyword>
<organism evidence="21">
    <name type="scientific">Phytophthora infestans</name>
    <name type="common">Potato late blight agent</name>
    <name type="synonym">Botrytis infestans</name>
    <dbReference type="NCBI Taxonomy" id="4787"/>
    <lineage>
        <taxon>Eukaryota</taxon>
        <taxon>Sar</taxon>
        <taxon>Stramenopiles</taxon>
        <taxon>Oomycota</taxon>
        <taxon>Peronosporomycetes</taxon>
        <taxon>Peronosporales</taxon>
        <taxon>Peronosporaceae</taxon>
        <taxon>Phytophthora</taxon>
    </lineage>
</organism>
<keyword evidence="9" id="KW-0378">Hydrolase</keyword>
<keyword evidence="8" id="KW-0255">Endonuclease</keyword>
<dbReference type="Pfam" id="PF24626">
    <property type="entry name" value="SH3_Tf2-1"/>
    <property type="match status" value="1"/>
</dbReference>
<dbReference type="Pfam" id="PF00385">
    <property type="entry name" value="Chromo"/>
    <property type="match status" value="1"/>
</dbReference>
<dbReference type="GO" id="GO:0004190">
    <property type="term" value="F:aspartic-type endopeptidase activity"/>
    <property type="evidence" value="ECO:0007669"/>
    <property type="project" value="UniProtKB-KW"/>
</dbReference>
<dbReference type="Pfam" id="PF17921">
    <property type="entry name" value="Integrase_H2C2"/>
    <property type="match status" value="1"/>
</dbReference>
<evidence type="ECO:0000256" key="1">
    <source>
        <dbReference type="ARBA" id="ARBA00004123"/>
    </source>
</evidence>
<dbReference type="Gene3D" id="3.30.70.270">
    <property type="match status" value="2"/>
</dbReference>
<dbReference type="Gene3D" id="3.10.10.10">
    <property type="entry name" value="HIV Type 1 Reverse Transcriptase, subunit A, domain 1"/>
    <property type="match status" value="1"/>
</dbReference>
<keyword evidence="3" id="KW-0808">Transferase</keyword>
<feature type="domain" description="Reverse transcriptase" evidence="19">
    <location>
        <begin position="396"/>
        <end position="616"/>
    </location>
</feature>
<keyword evidence="14" id="KW-0238">DNA-binding</keyword>
<dbReference type="PANTHER" id="PTHR37984:SF5">
    <property type="entry name" value="PROTEIN NYNRIN-LIKE"/>
    <property type="match status" value="1"/>
</dbReference>
<dbReference type="FunFam" id="3.30.70.270:FF:000026">
    <property type="entry name" value="Transposon Ty3-G Gag-Pol polyprotein"/>
    <property type="match status" value="1"/>
</dbReference>
<dbReference type="InterPro" id="IPR050951">
    <property type="entry name" value="Retrovirus_Pol_polyprotein"/>
</dbReference>
<feature type="domain" description="Chromo" evidence="18">
    <location>
        <begin position="1460"/>
        <end position="1517"/>
    </location>
</feature>
<keyword evidence="2" id="KW-0645">Protease</keyword>
<comment type="subcellular location">
    <subcellularLocation>
        <location evidence="1">Nucleus</location>
    </subcellularLocation>
</comment>
<protein>
    <submittedName>
        <fullName evidence="21">Pol protein</fullName>
    </submittedName>
</protein>
<dbReference type="GO" id="GO:0015074">
    <property type="term" value="P:DNA integration"/>
    <property type="evidence" value="ECO:0007669"/>
    <property type="project" value="UniProtKB-KW"/>
</dbReference>